<evidence type="ECO:0000313" key="3">
    <source>
        <dbReference type="Proteomes" id="UP000823521"/>
    </source>
</evidence>
<dbReference type="Proteomes" id="UP000823521">
    <property type="component" value="Unassembled WGS sequence"/>
</dbReference>
<feature type="signal peptide" evidence="1">
    <location>
        <begin position="1"/>
        <end position="22"/>
    </location>
</feature>
<dbReference type="EMBL" id="WVUH01000430">
    <property type="protein sequence ID" value="MBO4210218.1"/>
    <property type="molecule type" value="Genomic_DNA"/>
</dbReference>
<evidence type="ECO:0008006" key="4">
    <source>
        <dbReference type="Google" id="ProtNLM"/>
    </source>
</evidence>
<gene>
    <name evidence="2" type="ORF">GSF22_30125</name>
</gene>
<proteinExistence type="predicted"/>
<dbReference type="RefSeq" id="WP_208817320.1">
    <property type="nucleotide sequence ID" value="NZ_WVUH01000430.1"/>
</dbReference>
<accession>A0ABS3W0C2</accession>
<keyword evidence="3" id="KW-1185">Reference proteome</keyword>
<sequence length="145" mass="15549">MRRHLTRCCAALLALILGTVGAQGVTGPAAGAAAEPDSLLVTCYDGAVWQYTSVSPTTLTAPGNTAFTTTTRCLDINMRKSTTATWSVQACVIFVDHTSSCNYWTELSTSWKTIATNVADNTHFKVMVIHDWPNANGTTAMQLAF</sequence>
<evidence type="ECO:0000256" key="1">
    <source>
        <dbReference type="SAM" id="SignalP"/>
    </source>
</evidence>
<evidence type="ECO:0000313" key="2">
    <source>
        <dbReference type="EMBL" id="MBO4210218.1"/>
    </source>
</evidence>
<keyword evidence="1" id="KW-0732">Signal</keyword>
<name>A0ABS3W0C2_MICEH</name>
<reference evidence="2 3" key="1">
    <citation type="submission" date="2019-12" db="EMBL/GenBank/DDBJ databases">
        <title>Whole genome sequencing of endophytic Actinobacterium Micromonospora sp. MPMI6T.</title>
        <authorList>
            <person name="Evv R."/>
            <person name="Podile A.R."/>
        </authorList>
    </citation>
    <scope>NUCLEOTIDE SEQUENCE [LARGE SCALE GENOMIC DNA]</scope>
    <source>
        <strain evidence="2 3">MPMI6</strain>
    </source>
</reference>
<protein>
    <recommendedName>
        <fullName evidence="4">Secreted protein</fullName>
    </recommendedName>
</protein>
<comment type="caution">
    <text evidence="2">The sequence shown here is derived from an EMBL/GenBank/DDBJ whole genome shotgun (WGS) entry which is preliminary data.</text>
</comment>
<organism evidence="2 3">
    <name type="scientific">Micromonospora echinofusca</name>
    <dbReference type="NCBI Taxonomy" id="47858"/>
    <lineage>
        <taxon>Bacteria</taxon>
        <taxon>Bacillati</taxon>
        <taxon>Actinomycetota</taxon>
        <taxon>Actinomycetes</taxon>
        <taxon>Micromonosporales</taxon>
        <taxon>Micromonosporaceae</taxon>
        <taxon>Micromonospora</taxon>
    </lineage>
</organism>
<feature type="chain" id="PRO_5045874913" description="Secreted protein" evidence="1">
    <location>
        <begin position="23"/>
        <end position="145"/>
    </location>
</feature>